<dbReference type="AlphaFoldDB" id="A0AAW3JW20"/>
<keyword evidence="1" id="KW-0472">Membrane</keyword>
<name>A0AAW3JW20_9FIRM</name>
<keyword evidence="3" id="KW-1185">Reference proteome</keyword>
<evidence type="ECO:0000256" key="1">
    <source>
        <dbReference type="SAM" id="Phobius"/>
    </source>
</evidence>
<keyword evidence="1" id="KW-0812">Transmembrane</keyword>
<organism evidence="2 3">
    <name type="scientific">Butyribacter intestini</name>
    <dbReference type="NCBI Taxonomy" id="1703332"/>
    <lineage>
        <taxon>Bacteria</taxon>
        <taxon>Bacillati</taxon>
        <taxon>Bacillota</taxon>
        <taxon>Clostridia</taxon>
        <taxon>Lachnospirales</taxon>
        <taxon>Lachnospiraceae</taxon>
        <taxon>Butyribacter</taxon>
    </lineage>
</organism>
<dbReference type="EMBL" id="LLKB01000001">
    <property type="protein sequence ID" value="KQC85991.1"/>
    <property type="molecule type" value="Genomic_DNA"/>
</dbReference>
<comment type="caution">
    <text evidence="2">The sequence shown here is derived from an EMBL/GenBank/DDBJ whole genome shotgun (WGS) entry which is preliminary data.</text>
</comment>
<evidence type="ECO:0000313" key="2">
    <source>
        <dbReference type="EMBL" id="KQC85991.1"/>
    </source>
</evidence>
<sequence>MNMEKIICNVLIFTIITSVLKGLIIKDEYKQYFQFFCGLIMILIVITPFIDFLSSDNDYYDILQKNIYSLEIKDSIGSIKTADGKMRDVLVRQCESKIEGQIKKMAQKDGVDCNSVDVETKMSDEELEIVMVNVSMKDGAVAAYSDISGSRDKLDKNEKRLKNDICDSYMLDGGKVKIWK</sequence>
<feature type="transmembrane region" description="Helical" evidence="1">
    <location>
        <begin position="31"/>
        <end position="53"/>
    </location>
</feature>
<dbReference type="InterPro" id="IPR014245">
    <property type="entry name" value="Spore_III_AF"/>
</dbReference>
<dbReference type="Pfam" id="PF09581">
    <property type="entry name" value="Spore_III_AF"/>
    <property type="match status" value="1"/>
</dbReference>
<keyword evidence="1" id="KW-1133">Transmembrane helix</keyword>
<protein>
    <recommendedName>
        <fullName evidence="4">Stage III sporulation protein AF</fullName>
    </recommendedName>
</protein>
<proteinExistence type="predicted"/>
<evidence type="ECO:0008006" key="4">
    <source>
        <dbReference type="Google" id="ProtNLM"/>
    </source>
</evidence>
<accession>A0AAW3JW20</accession>
<reference evidence="2 3" key="1">
    <citation type="submission" date="2015-10" db="EMBL/GenBank/DDBJ databases">
        <title>Butyribacter intestini gen. nov., sp. nov., a butyric acid-producing bacterium of the family Lachnospiraceae isolated from the human faeces.</title>
        <authorList>
            <person name="Zou Y."/>
            <person name="Xue W."/>
            <person name="Luo G."/>
            <person name="Lv M."/>
        </authorList>
    </citation>
    <scope>NUCLEOTIDE SEQUENCE [LARGE SCALE GENOMIC DNA]</scope>
    <source>
        <strain evidence="2 3">TF01-11</strain>
    </source>
</reference>
<gene>
    <name evidence="2" type="ORF">APZ18_02005</name>
</gene>
<feature type="transmembrane region" description="Helical" evidence="1">
    <location>
        <begin position="7"/>
        <end position="25"/>
    </location>
</feature>
<dbReference type="Proteomes" id="UP000050833">
    <property type="component" value="Unassembled WGS sequence"/>
</dbReference>
<evidence type="ECO:0000313" key="3">
    <source>
        <dbReference type="Proteomes" id="UP000050833"/>
    </source>
</evidence>